<evidence type="ECO:0000313" key="2">
    <source>
        <dbReference type="Proteomes" id="UP000184164"/>
    </source>
</evidence>
<sequence length="443" mass="50117">MQMKRRDFITTSAGFMAFVAAPGVFSVDYQSDSPKRTKFRDYRKNKSLGKVQIVTPDDGFYLHTFYDVCPFSPSQKLLAVNKIPFQGKAVKYGDLCDVCIVDLENETIEKVYSTKGWGYQLGANLNWGKTDRYLYTNDIIGDDAVCVRIDLETKEIKAFAGPMYHIAPDESAVVGFPLDMINATQMGYGVPAFRKCDGTVGSPADQGLWRTDLKTNKKTLLVSIQDVYQKAKDKEFLNDGNGYLFHSKFNPQGTRILQVVRYLFPENSAKEGRNPMLYAFNSDGSDVHQAITRVQWSLRGNHPNWHPDGERIVMNLTPAWLGDNEMRFCIFHHTGKDFRILSKKFLGSGHPSLTPDSSYLLSDYYAKEYKKLGLTESPIRLIDLNTEKEESICSVFTDLDVESNTFRIDPHPAWSRDFKKVCFNGAPNGVRQVFVADLSNVLG</sequence>
<dbReference type="Proteomes" id="UP000184164">
    <property type="component" value="Unassembled WGS sequence"/>
</dbReference>
<dbReference type="SUPFAM" id="SSF82171">
    <property type="entry name" value="DPP6 N-terminal domain-like"/>
    <property type="match status" value="1"/>
</dbReference>
<proteinExistence type="predicted"/>
<dbReference type="STRING" id="1484053.SAMN05444274_107148"/>
<protein>
    <submittedName>
        <fullName evidence="1">Uncharacterized protein</fullName>
    </submittedName>
</protein>
<gene>
    <name evidence="1" type="ORF">SAMN05444274_107148</name>
</gene>
<dbReference type="EMBL" id="FQUM01000007">
    <property type="protein sequence ID" value="SHF67665.1"/>
    <property type="molecule type" value="Genomic_DNA"/>
</dbReference>
<evidence type="ECO:0000313" key="1">
    <source>
        <dbReference type="EMBL" id="SHF67665.1"/>
    </source>
</evidence>
<accession>A0A1M5DL85</accession>
<name>A0A1M5DL85_9BACT</name>
<reference evidence="1 2" key="1">
    <citation type="submission" date="2016-11" db="EMBL/GenBank/DDBJ databases">
        <authorList>
            <person name="Jaros S."/>
            <person name="Januszkiewicz K."/>
            <person name="Wedrychowicz H."/>
        </authorList>
    </citation>
    <scope>NUCLEOTIDE SEQUENCE [LARGE SCALE GENOMIC DNA]</scope>
    <source>
        <strain evidence="1 2">DSM 26910</strain>
    </source>
</reference>
<organism evidence="1 2">
    <name type="scientific">Mariniphaga anaerophila</name>
    <dbReference type="NCBI Taxonomy" id="1484053"/>
    <lineage>
        <taxon>Bacteria</taxon>
        <taxon>Pseudomonadati</taxon>
        <taxon>Bacteroidota</taxon>
        <taxon>Bacteroidia</taxon>
        <taxon>Marinilabiliales</taxon>
        <taxon>Prolixibacteraceae</taxon>
        <taxon>Mariniphaga</taxon>
    </lineage>
</organism>
<keyword evidence="2" id="KW-1185">Reference proteome</keyword>
<dbReference type="AlphaFoldDB" id="A0A1M5DL85"/>
<dbReference type="Gene3D" id="2.130.10.10">
    <property type="entry name" value="YVTN repeat-like/Quinoprotein amine dehydrogenase"/>
    <property type="match status" value="1"/>
</dbReference>
<dbReference type="InterPro" id="IPR015943">
    <property type="entry name" value="WD40/YVTN_repeat-like_dom_sf"/>
</dbReference>